<dbReference type="EMBL" id="CP046674">
    <property type="protein sequence ID" value="QUP57924.1"/>
    <property type="molecule type" value="Genomic_DNA"/>
</dbReference>
<dbReference type="Proteomes" id="UP000680989">
    <property type="component" value="Chromosome"/>
</dbReference>
<evidence type="ECO:0000259" key="1">
    <source>
        <dbReference type="SMART" id="SM00953"/>
    </source>
</evidence>
<proteinExistence type="predicted"/>
<evidence type="ECO:0000313" key="2">
    <source>
        <dbReference type="EMBL" id="QUP57924.1"/>
    </source>
</evidence>
<name>A0ABX7ZSS2_9RALS</name>
<protein>
    <submittedName>
        <fullName evidence="2">RES domain-containing protein</fullName>
    </submittedName>
</protein>
<dbReference type="SMART" id="SM00953">
    <property type="entry name" value="RES"/>
    <property type="match status" value="1"/>
</dbReference>
<organism evidence="2 3">
    <name type="scientific">Ralstonia nicotianae</name>
    <dbReference type="NCBI Taxonomy" id="3037696"/>
    <lineage>
        <taxon>Bacteria</taxon>
        <taxon>Pseudomonadati</taxon>
        <taxon>Pseudomonadota</taxon>
        <taxon>Betaproteobacteria</taxon>
        <taxon>Burkholderiales</taxon>
        <taxon>Burkholderiaceae</taxon>
        <taxon>Ralstonia</taxon>
        <taxon>Ralstonia solanacearum species complex</taxon>
    </lineage>
</organism>
<reference evidence="3" key="1">
    <citation type="submission" date="2019-12" db="EMBL/GenBank/DDBJ databases">
        <title>Whole-genome sequence of tobacco pathogen Ralstonia pseudosolanacearum strain RS, originating from Yunnan province of China.</title>
        <authorList>
            <person name="Lu C.-H."/>
        </authorList>
    </citation>
    <scope>NUCLEOTIDE SEQUENCE [LARGE SCALE GENOMIC DNA]</scope>
    <source>
        <strain evidence="3">RS</strain>
    </source>
</reference>
<dbReference type="Pfam" id="PF08808">
    <property type="entry name" value="RES"/>
    <property type="match status" value="1"/>
</dbReference>
<evidence type="ECO:0000313" key="3">
    <source>
        <dbReference type="Proteomes" id="UP000680989"/>
    </source>
</evidence>
<feature type="domain" description="RES" evidence="1">
    <location>
        <begin position="172"/>
        <end position="326"/>
    </location>
</feature>
<dbReference type="InterPro" id="IPR014914">
    <property type="entry name" value="RES_dom"/>
</dbReference>
<accession>A0ABX7ZSS2</accession>
<sequence>MAPRCCADCFGDRGLRNNIIPSLSPARGACSFCGADDTDVVEPAQLADVFGMLASVYAPSAEGRALVEWFQADWQLFSNPHLGAAGATELLGQILGDEEIVKQQFLPSAANTSAGLAQWETLKDELLHKNRYFLDESLDTDRLRELLGHLLADGLPAAWYRARIMASDTPYPIDEMGAPPKHFATHGRANPAGIPYLYLGSGPETAVAEIRPHTGEMACVAEFRITGSLAAIDLRNPRQLVSPFVLADAGAIGQLRADIPFLERLGEELTRPVLPRSAAIDYIPSQYLCEFIKKSGYDGVVYRSSVSSGMNLALFDPDKAAAGAVTQYSVSRVSVDVVPA</sequence>
<gene>
    <name evidence="2" type="ORF">GO999_04765</name>
</gene>
<keyword evidence="3" id="KW-1185">Reference proteome</keyword>